<dbReference type="InterPro" id="IPR036388">
    <property type="entry name" value="WH-like_DNA-bd_sf"/>
</dbReference>
<dbReference type="EMBL" id="LTDL01000042">
    <property type="protein sequence ID" value="OAG28926.1"/>
    <property type="molecule type" value="Genomic_DNA"/>
</dbReference>
<comment type="caution">
    <text evidence="8">The sequence shown here is derived from an EMBL/GenBank/DDBJ whole genome shotgun (WGS) entry which is preliminary data.</text>
</comment>
<protein>
    <submittedName>
        <fullName evidence="8">Lupus La protein</fullName>
    </submittedName>
</protein>
<sequence>MTPQEKEAICKRVEFYFSDANIVRDAFLKNLLEVNDGWAPLSVINKFNRMKTFNKTPAELEEALGASQVLEVDSGRIRRKAPVPENHNALERTLLIKNLPLYMTMEDVEEYFSQYSDKIALIRMRRDDKKVFRGSIFLELISEADLPLFMGLSLKAEHTKATANPETTENTENAANTETTENPENVANTETTETTENTQKRQKVLQEVNLEIYNAKDYFEDKKKNREFAKEEKRSVARQQIVDSFKNKIFTFTLTPKEGTEPTAEEVAEVKISDIKEAVPNTAFVDIPNKHIRMKAENDSLPTVEVKDFVIVFTKLSDDEVDTYCKGLSLDSNKRVSRPRK</sequence>
<dbReference type="PROSITE" id="PS50102">
    <property type="entry name" value="RRM"/>
    <property type="match status" value="1"/>
</dbReference>
<evidence type="ECO:0000313" key="9">
    <source>
        <dbReference type="Proteomes" id="UP000185944"/>
    </source>
</evidence>
<dbReference type="GO" id="GO:0006396">
    <property type="term" value="P:RNA processing"/>
    <property type="evidence" value="ECO:0007669"/>
    <property type="project" value="InterPro"/>
</dbReference>
<dbReference type="Gene3D" id="3.30.70.330">
    <property type="match status" value="1"/>
</dbReference>
<name>A0A177EB25_9MICR</name>
<evidence type="ECO:0000259" key="7">
    <source>
        <dbReference type="PROSITE" id="PS50961"/>
    </source>
</evidence>
<dbReference type="Gene3D" id="1.10.10.10">
    <property type="entry name" value="Winged helix-like DNA-binding domain superfamily/Winged helix DNA-binding domain"/>
    <property type="match status" value="1"/>
</dbReference>
<dbReference type="CDD" id="cd07323">
    <property type="entry name" value="LAM"/>
    <property type="match status" value="1"/>
</dbReference>
<dbReference type="STRING" id="1805483.A0A177EB25"/>
<dbReference type="SUPFAM" id="SSF54928">
    <property type="entry name" value="RNA-binding domain, RBD"/>
    <property type="match status" value="1"/>
</dbReference>
<reference evidence="8 9" key="1">
    <citation type="submission" date="2016-02" db="EMBL/GenBank/DDBJ databases">
        <title>Discovery of a natural microsporidian pathogen with a broad tissue tropism in Caenorhabditis elegans.</title>
        <authorList>
            <person name="Luallen R.J."/>
            <person name="Reinke A.W."/>
            <person name="Tong L."/>
            <person name="Botts M.R."/>
            <person name="Felix M.-A."/>
            <person name="Troemel E.R."/>
        </authorList>
    </citation>
    <scope>NUCLEOTIDE SEQUENCE [LARGE SCALE GENOMIC DNA]</scope>
    <source>
        <strain evidence="8 9">JUm2807</strain>
    </source>
</reference>
<evidence type="ECO:0000256" key="2">
    <source>
        <dbReference type="ARBA" id="ARBA00022884"/>
    </source>
</evidence>
<evidence type="ECO:0000256" key="5">
    <source>
        <dbReference type="SAM" id="MobiDB-lite"/>
    </source>
</evidence>
<dbReference type="InterPro" id="IPR002344">
    <property type="entry name" value="Lupus_La"/>
</dbReference>
<dbReference type="InterPro" id="IPR012677">
    <property type="entry name" value="Nucleotide-bd_a/b_plait_sf"/>
</dbReference>
<dbReference type="PANTHER" id="PTHR22792">
    <property type="entry name" value="LUPUS LA PROTEIN-RELATED"/>
    <property type="match status" value="1"/>
</dbReference>
<evidence type="ECO:0000256" key="3">
    <source>
        <dbReference type="ARBA" id="ARBA00023242"/>
    </source>
</evidence>
<dbReference type="Proteomes" id="UP000185944">
    <property type="component" value="Unassembled WGS sequence"/>
</dbReference>
<dbReference type="PANTHER" id="PTHR22792:SF140">
    <property type="entry name" value="ACHILLES, ISOFORM A"/>
    <property type="match status" value="1"/>
</dbReference>
<evidence type="ECO:0000313" key="8">
    <source>
        <dbReference type="EMBL" id="OAG28926.1"/>
    </source>
</evidence>
<dbReference type="SUPFAM" id="SSF46785">
    <property type="entry name" value="Winged helix' DNA-binding domain"/>
    <property type="match status" value="1"/>
</dbReference>
<dbReference type="PRINTS" id="PR00302">
    <property type="entry name" value="LUPUSLA"/>
</dbReference>
<dbReference type="Pfam" id="PF05383">
    <property type="entry name" value="La"/>
    <property type="match status" value="1"/>
</dbReference>
<dbReference type="InterPro" id="IPR045180">
    <property type="entry name" value="La_dom_prot"/>
</dbReference>
<dbReference type="GO" id="GO:0003729">
    <property type="term" value="F:mRNA binding"/>
    <property type="evidence" value="ECO:0007669"/>
    <property type="project" value="TreeGrafter"/>
</dbReference>
<dbReference type="InterPro" id="IPR000504">
    <property type="entry name" value="RRM_dom"/>
</dbReference>
<dbReference type="InterPro" id="IPR035979">
    <property type="entry name" value="RBD_domain_sf"/>
</dbReference>
<dbReference type="AlphaFoldDB" id="A0A177EB25"/>
<feature type="domain" description="HTH La-type RNA-binding" evidence="7">
    <location>
        <begin position="1"/>
        <end position="89"/>
    </location>
</feature>
<dbReference type="InterPro" id="IPR036390">
    <property type="entry name" value="WH_DNA-bd_sf"/>
</dbReference>
<keyword evidence="3" id="KW-0539">Nucleus</keyword>
<dbReference type="GO" id="GO:0005634">
    <property type="term" value="C:nucleus"/>
    <property type="evidence" value="ECO:0007669"/>
    <property type="project" value="UniProtKB-SubCell"/>
</dbReference>
<proteinExistence type="predicted"/>
<dbReference type="InterPro" id="IPR006630">
    <property type="entry name" value="La_HTH"/>
</dbReference>
<accession>A0A177EB25</accession>
<dbReference type="VEuPathDB" id="MicrosporidiaDB:NEDG_01065"/>
<dbReference type="PROSITE" id="PS50961">
    <property type="entry name" value="HTH_LA"/>
    <property type="match status" value="1"/>
</dbReference>
<dbReference type="OrthoDB" id="439993at2759"/>
<comment type="subcellular location">
    <subcellularLocation>
        <location evidence="1">Nucleus</location>
    </subcellularLocation>
</comment>
<evidence type="ECO:0000256" key="4">
    <source>
        <dbReference type="PROSITE-ProRule" id="PRU00332"/>
    </source>
</evidence>
<organism evidence="8 9">
    <name type="scientific">Nematocida displodere</name>
    <dbReference type="NCBI Taxonomy" id="1805483"/>
    <lineage>
        <taxon>Eukaryota</taxon>
        <taxon>Fungi</taxon>
        <taxon>Fungi incertae sedis</taxon>
        <taxon>Microsporidia</taxon>
        <taxon>Nematocida</taxon>
    </lineage>
</organism>
<dbReference type="GO" id="GO:1990904">
    <property type="term" value="C:ribonucleoprotein complex"/>
    <property type="evidence" value="ECO:0007669"/>
    <property type="project" value="InterPro"/>
</dbReference>
<evidence type="ECO:0000259" key="6">
    <source>
        <dbReference type="PROSITE" id="PS50102"/>
    </source>
</evidence>
<dbReference type="SMART" id="SM00715">
    <property type="entry name" value="LA"/>
    <property type="match status" value="1"/>
</dbReference>
<feature type="compositionally biased region" description="Low complexity" evidence="5">
    <location>
        <begin position="161"/>
        <end position="197"/>
    </location>
</feature>
<feature type="region of interest" description="Disordered" evidence="5">
    <location>
        <begin position="160"/>
        <end position="199"/>
    </location>
</feature>
<keyword evidence="9" id="KW-1185">Reference proteome</keyword>
<gene>
    <name evidence="8" type="ORF">NEDG_01065</name>
</gene>
<keyword evidence="2 4" id="KW-0694">RNA-binding</keyword>
<dbReference type="RefSeq" id="XP_067543671.1">
    <property type="nucleotide sequence ID" value="XM_067688483.1"/>
</dbReference>
<feature type="domain" description="RRM" evidence="6">
    <location>
        <begin position="92"/>
        <end position="161"/>
    </location>
</feature>
<dbReference type="GeneID" id="93647415"/>
<evidence type="ECO:0000256" key="1">
    <source>
        <dbReference type="ARBA" id="ARBA00004123"/>
    </source>
</evidence>